<keyword evidence="3" id="KW-1185">Reference proteome</keyword>
<comment type="caution">
    <text evidence="2">The sequence shown here is derived from an EMBL/GenBank/DDBJ whole genome shotgun (WGS) entry which is preliminary data.</text>
</comment>
<evidence type="ECO:0000313" key="2">
    <source>
        <dbReference type="EMBL" id="GFH44696.1"/>
    </source>
</evidence>
<evidence type="ECO:0000256" key="1">
    <source>
        <dbReference type="SAM" id="SignalP"/>
    </source>
</evidence>
<feature type="chain" id="PRO_5041982035" evidence="1">
    <location>
        <begin position="21"/>
        <end position="303"/>
    </location>
</feature>
<proteinExistence type="predicted"/>
<name>A0AAD3CF67_9STRA</name>
<dbReference type="Proteomes" id="UP001054902">
    <property type="component" value="Unassembled WGS sequence"/>
</dbReference>
<organism evidence="2 3">
    <name type="scientific">Chaetoceros tenuissimus</name>
    <dbReference type="NCBI Taxonomy" id="426638"/>
    <lineage>
        <taxon>Eukaryota</taxon>
        <taxon>Sar</taxon>
        <taxon>Stramenopiles</taxon>
        <taxon>Ochrophyta</taxon>
        <taxon>Bacillariophyta</taxon>
        <taxon>Coscinodiscophyceae</taxon>
        <taxon>Chaetocerotophycidae</taxon>
        <taxon>Chaetocerotales</taxon>
        <taxon>Chaetocerotaceae</taxon>
        <taxon>Chaetoceros</taxon>
    </lineage>
</organism>
<sequence length="303" mass="33703">MNLRTSILLLFLAGVKNTSATNMLGFDIFGDSSKFDPSDSITVDPDTCEYHAEVHINFGAADPPFPSGPDDCTMESTACNGQSCLYEIRNAYKLSKAFRKYTGFNHVGLDWSPCGHPPLDKFGKPHWNMHIFRVSPKAREEVYCEDMLNPFICDFMEEQPNIEGRKFFVHGTDKDGNLANVPASFSAALDTAVPGEGVHAWDIEGTVDVSAWLEPVLIEGLYDGRIQFWEPMFPVEFVTGDSEKFYESNETYVSKTIVSLPSYWSMTYNPDTGVTTLVIEGKAQICPKNSKGGKSGKSSRIRK</sequence>
<keyword evidence="1" id="KW-0732">Signal</keyword>
<accession>A0AAD3CF67</accession>
<gene>
    <name evidence="2" type="ORF">CTEN210_01170</name>
</gene>
<dbReference type="EMBL" id="BLLK01000020">
    <property type="protein sequence ID" value="GFH44696.1"/>
    <property type="molecule type" value="Genomic_DNA"/>
</dbReference>
<evidence type="ECO:0000313" key="3">
    <source>
        <dbReference type="Proteomes" id="UP001054902"/>
    </source>
</evidence>
<dbReference type="AlphaFoldDB" id="A0AAD3CF67"/>
<reference evidence="2 3" key="1">
    <citation type="journal article" date="2021" name="Sci. Rep.">
        <title>The genome of the diatom Chaetoceros tenuissimus carries an ancient integrated fragment of an extant virus.</title>
        <authorList>
            <person name="Hongo Y."/>
            <person name="Kimura K."/>
            <person name="Takaki Y."/>
            <person name="Yoshida Y."/>
            <person name="Baba S."/>
            <person name="Kobayashi G."/>
            <person name="Nagasaki K."/>
            <person name="Hano T."/>
            <person name="Tomaru Y."/>
        </authorList>
    </citation>
    <scope>NUCLEOTIDE SEQUENCE [LARGE SCALE GENOMIC DNA]</scope>
    <source>
        <strain evidence="2 3">NIES-3715</strain>
    </source>
</reference>
<feature type="signal peptide" evidence="1">
    <location>
        <begin position="1"/>
        <end position="20"/>
    </location>
</feature>
<protein>
    <submittedName>
        <fullName evidence="2">Uncharacterized protein</fullName>
    </submittedName>
</protein>